<evidence type="ECO:0000313" key="4">
    <source>
        <dbReference type="EMBL" id="KAL0945410.1"/>
    </source>
</evidence>
<keyword evidence="1 2" id="KW-0732">Signal</keyword>
<dbReference type="EMBL" id="JASNQZ010000018">
    <property type="protein sequence ID" value="KAL0945410.1"/>
    <property type="molecule type" value="Genomic_DNA"/>
</dbReference>
<proteinExistence type="predicted"/>
<organism evidence="4 5">
    <name type="scientific">Hohenbuehelia grisea</name>
    <dbReference type="NCBI Taxonomy" id="104357"/>
    <lineage>
        <taxon>Eukaryota</taxon>
        <taxon>Fungi</taxon>
        <taxon>Dikarya</taxon>
        <taxon>Basidiomycota</taxon>
        <taxon>Agaricomycotina</taxon>
        <taxon>Agaricomycetes</taxon>
        <taxon>Agaricomycetidae</taxon>
        <taxon>Agaricales</taxon>
        <taxon>Pleurotineae</taxon>
        <taxon>Pleurotaceae</taxon>
        <taxon>Hohenbuehelia</taxon>
    </lineage>
</organism>
<evidence type="ECO:0000256" key="2">
    <source>
        <dbReference type="SAM" id="SignalP"/>
    </source>
</evidence>
<dbReference type="SUPFAM" id="SSF50685">
    <property type="entry name" value="Barwin-like endoglucanases"/>
    <property type="match status" value="1"/>
</dbReference>
<dbReference type="PANTHER" id="PTHR31836:SF28">
    <property type="entry name" value="SRCR DOMAIN-CONTAINING PROTEIN-RELATED"/>
    <property type="match status" value="1"/>
</dbReference>
<sequence length="125" mass="13457">MFYRITTLVLTAVIAARTAQAAAIEASNTTDVALSGDATWYNTGLGACGGRNKDSDRIVALSPRQFKNRQNCRKHIKVHYRGKTVDATVVDLCPGCAGDSIDLSPAAFKALAPLDDGRIKVTWNF</sequence>
<evidence type="ECO:0000313" key="5">
    <source>
        <dbReference type="Proteomes" id="UP001556367"/>
    </source>
</evidence>
<evidence type="ECO:0000256" key="1">
    <source>
        <dbReference type="ARBA" id="ARBA00022729"/>
    </source>
</evidence>
<dbReference type="Proteomes" id="UP001556367">
    <property type="component" value="Unassembled WGS sequence"/>
</dbReference>
<dbReference type="Gene3D" id="2.40.40.10">
    <property type="entry name" value="RlpA-like domain"/>
    <property type="match status" value="1"/>
</dbReference>
<feature type="domain" description="RlpA-like protein double-psi beta-barrel" evidence="3">
    <location>
        <begin position="35"/>
        <end position="122"/>
    </location>
</feature>
<evidence type="ECO:0000259" key="3">
    <source>
        <dbReference type="Pfam" id="PF03330"/>
    </source>
</evidence>
<dbReference type="Pfam" id="PF03330">
    <property type="entry name" value="DPBB_1"/>
    <property type="match status" value="1"/>
</dbReference>
<reference evidence="5" key="1">
    <citation type="submission" date="2024-06" db="EMBL/GenBank/DDBJ databases">
        <title>Multi-omics analyses provide insights into the biosynthesis of the anticancer antibiotic pleurotin in Hohenbuehelia grisea.</title>
        <authorList>
            <person name="Weaver J.A."/>
            <person name="Alberti F."/>
        </authorList>
    </citation>
    <scope>NUCLEOTIDE SEQUENCE [LARGE SCALE GENOMIC DNA]</scope>
    <source>
        <strain evidence="5">T-177</strain>
    </source>
</reference>
<protein>
    <recommendedName>
        <fullName evidence="3">RlpA-like protein double-psi beta-barrel domain-containing protein</fullName>
    </recommendedName>
</protein>
<dbReference type="InterPro" id="IPR036908">
    <property type="entry name" value="RlpA-like_sf"/>
</dbReference>
<dbReference type="InterPro" id="IPR051477">
    <property type="entry name" value="Expansin_CellWall"/>
</dbReference>
<feature type="chain" id="PRO_5047250268" description="RlpA-like protein double-psi beta-barrel domain-containing protein" evidence="2">
    <location>
        <begin position="22"/>
        <end position="125"/>
    </location>
</feature>
<dbReference type="PANTHER" id="PTHR31836">
    <property type="match status" value="1"/>
</dbReference>
<dbReference type="CDD" id="cd22191">
    <property type="entry name" value="DPBB_RlpA_EXP_N-like"/>
    <property type="match status" value="1"/>
</dbReference>
<dbReference type="InterPro" id="IPR009009">
    <property type="entry name" value="RlpA-like_DPBB"/>
</dbReference>
<gene>
    <name evidence="4" type="ORF">HGRIS_000902</name>
</gene>
<name>A0ABR3IQ44_9AGAR</name>
<comment type="caution">
    <text evidence="4">The sequence shown here is derived from an EMBL/GenBank/DDBJ whole genome shotgun (WGS) entry which is preliminary data.</text>
</comment>
<accession>A0ABR3IQ44</accession>
<feature type="signal peptide" evidence="2">
    <location>
        <begin position="1"/>
        <end position="21"/>
    </location>
</feature>
<keyword evidence="5" id="KW-1185">Reference proteome</keyword>